<dbReference type="Pfam" id="PF18696">
    <property type="entry name" value="SMP_C2CD2L"/>
    <property type="match status" value="1"/>
</dbReference>
<feature type="transmembrane region" description="Helical" evidence="2">
    <location>
        <begin position="12"/>
        <end position="37"/>
    </location>
</feature>
<sequence length="671" mass="73951">MLWSGDAQWLILVSLFIVALVTLVVYLGQYFLGGIWARRRKASRAESEADSLLSWILSLNSWRSQWLKAWIIALNEEAGKRGGSLRLTFEEDDNQKPLELSVKQVTSIVKSENDKVVSCNVAGESVQFSVHVTRTIPANSGSQDYHVRVTPLHLSLEMHVEERTSGNIKVLWTMGNFANLNLEIKPKNKSEMPGTSVVMETLEDILKGLLTWVRPFVELRTKPTESMQGTLRCPPKPPRAHDLKLQLKYIKATLSGDPELAGMSGTICTAQLNDPMQRFATTAATNTTSPSWEEEFTFELNAKSRELVLHILEAEKGGTPIASARVPLDLFRKQPMGRQSFTLTGSDKAPCGSVSAQFFYVEPNDGKSWSVPAPIPVKKVEKDRTVMPCGTVVTTVTSITSKPRLDGKTPNFDSPARTPPKVKVIERDFSVQAISTQSAVVSKALSSSDTELLMLNGSDPVAEAAIRQLRESSKHSIKSPVKKSTIIISGISKVSAISLCTALTQDDEASLMLNYAAAMDNTLLNAHYSEKSVTTFAVDKDLGEPSVSVLPSPLSEDELHDSWEQGGHLEEWNINGLEDKDCEGISISNLSISDTGSMKKSKGGFLKKGAKLFFRRRHQQKEPGMSQSHNDLVYLESPGVGEHHKKGSSLSRLLHRNRSKKKISSQNTPEK</sequence>
<dbReference type="InterPro" id="IPR000008">
    <property type="entry name" value="C2_dom"/>
</dbReference>
<dbReference type="PANTHER" id="PTHR21119:SF7">
    <property type="entry name" value="C2 DOMAIN-CONTAINING PROTEIN 2"/>
    <property type="match status" value="1"/>
</dbReference>
<proteinExistence type="predicted"/>
<dbReference type="CDD" id="cd21682">
    <property type="entry name" value="SMP_C2CD2"/>
    <property type="match status" value="1"/>
</dbReference>
<accession>A0A8T2K3E1</accession>
<dbReference type="AlphaFoldDB" id="A0A8T2K3E1"/>
<dbReference type="InterPro" id="IPR035892">
    <property type="entry name" value="C2_domain_sf"/>
</dbReference>
<keyword evidence="2" id="KW-0812">Transmembrane</keyword>
<evidence type="ECO:0000256" key="2">
    <source>
        <dbReference type="SAM" id="Phobius"/>
    </source>
</evidence>
<evidence type="ECO:0000256" key="1">
    <source>
        <dbReference type="SAM" id="MobiDB-lite"/>
    </source>
</evidence>
<dbReference type="InterPro" id="IPR040885">
    <property type="entry name" value="SMP_C2CD2L"/>
</dbReference>
<dbReference type="Proteomes" id="UP000812440">
    <property type="component" value="Chromosome 2"/>
</dbReference>
<dbReference type="SUPFAM" id="SSF49562">
    <property type="entry name" value="C2 domain (Calcium/lipid-binding domain, CaLB)"/>
    <property type="match status" value="1"/>
</dbReference>
<dbReference type="EMBL" id="JAACNH010000002">
    <property type="protein sequence ID" value="KAG8450150.1"/>
    <property type="molecule type" value="Genomic_DNA"/>
</dbReference>
<name>A0A8T2K3E1_9PIPI</name>
<gene>
    <name evidence="4" type="ORF">GDO86_002688</name>
</gene>
<feature type="region of interest" description="Disordered" evidence="1">
    <location>
        <begin position="618"/>
        <end position="671"/>
    </location>
</feature>
<dbReference type="InterPro" id="IPR039934">
    <property type="entry name" value="C2CD2/C2CD2L"/>
</dbReference>
<dbReference type="OrthoDB" id="9976063at2759"/>
<protein>
    <recommendedName>
        <fullName evidence="3">C2 domain-containing protein</fullName>
    </recommendedName>
</protein>
<evidence type="ECO:0000313" key="4">
    <source>
        <dbReference type="EMBL" id="KAG8450150.1"/>
    </source>
</evidence>
<feature type="domain" description="C2" evidence="3">
    <location>
        <begin position="223"/>
        <end position="343"/>
    </location>
</feature>
<keyword evidence="5" id="KW-1185">Reference proteome</keyword>
<evidence type="ECO:0000313" key="5">
    <source>
        <dbReference type="Proteomes" id="UP000812440"/>
    </source>
</evidence>
<evidence type="ECO:0000259" key="3">
    <source>
        <dbReference type="PROSITE" id="PS50004"/>
    </source>
</evidence>
<keyword evidence="2" id="KW-1133">Transmembrane helix</keyword>
<dbReference type="PROSITE" id="PS50004">
    <property type="entry name" value="C2"/>
    <property type="match status" value="1"/>
</dbReference>
<keyword evidence="2" id="KW-0472">Membrane</keyword>
<dbReference type="Gene3D" id="2.60.40.150">
    <property type="entry name" value="C2 domain"/>
    <property type="match status" value="1"/>
</dbReference>
<dbReference type="PANTHER" id="PTHR21119">
    <property type="entry name" value="C2 DOMAIN-CONTAINING PROTEIN"/>
    <property type="match status" value="1"/>
</dbReference>
<reference evidence="4" key="1">
    <citation type="thesis" date="2020" institute="ProQuest LLC" country="789 East Eisenhower Parkway, Ann Arbor, MI, USA">
        <title>Comparative Genomics and Chromosome Evolution.</title>
        <authorList>
            <person name="Mudd A.B."/>
        </authorList>
    </citation>
    <scope>NUCLEOTIDE SEQUENCE</scope>
    <source>
        <strain evidence="4">Female2</strain>
        <tissue evidence="4">Blood</tissue>
    </source>
</reference>
<dbReference type="Pfam" id="PF00168">
    <property type="entry name" value="C2"/>
    <property type="match status" value="1"/>
</dbReference>
<organism evidence="4 5">
    <name type="scientific">Hymenochirus boettgeri</name>
    <name type="common">Congo dwarf clawed frog</name>
    <dbReference type="NCBI Taxonomy" id="247094"/>
    <lineage>
        <taxon>Eukaryota</taxon>
        <taxon>Metazoa</taxon>
        <taxon>Chordata</taxon>
        <taxon>Craniata</taxon>
        <taxon>Vertebrata</taxon>
        <taxon>Euteleostomi</taxon>
        <taxon>Amphibia</taxon>
        <taxon>Batrachia</taxon>
        <taxon>Anura</taxon>
        <taxon>Pipoidea</taxon>
        <taxon>Pipidae</taxon>
        <taxon>Pipinae</taxon>
        <taxon>Hymenochirus</taxon>
    </lineage>
</organism>
<comment type="caution">
    <text evidence="4">The sequence shown here is derived from an EMBL/GenBank/DDBJ whole genome shotgun (WGS) entry which is preliminary data.</text>
</comment>
<feature type="compositionally biased region" description="Basic residues" evidence="1">
    <location>
        <begin position="643"/>
        <end position="663"/>
    </location>
</feature>